<comment type="similarity">
    <text evidence="9">Belongs to the cation transport ATPase (P-type) (TC 3.A.3) family.</text>
</comment>
<dbReference type="SFLD" id="SFLDG00002">
    <property type="entry name" value="C1.7:_P-type_atpase_like"/>
    <property type="match status" value="1"/>
</dbReference>
<comment type="subcellular location">
    <subcellularLocation>
        <location evidence="1">Membrane</location>
        <topology evidence="1">Multi-pass membrane protein</topology>
    </subcellularLocation>
</comment>
<evidence type="ECO:0000313" key="13">
    <source>
        <dbReference type="Proteomes" id="UP000285060"/>
    </source>
</evidence>
<dbReference type="AlphaFoldDB" id="A0A3R6ZL32"/>
<dbReference type="SFLD" id="SFLDS00003">
    <property type="entry name" value="Haloacid_Dehalogenase"/>
    <property type="match status" value="1"/>
</dbReference>
<dbReference type="NCBIfam" id="TIGR01494">
    <property type="entry name" value="ATPase_P-type"/>
    <property type="match status" value="2"/>
</dbReference>
<dbReference type="SUPFAM" id="SSF81660">
    <property type="entry name" value="Metal cation-transporting ATPase, ATP-binding domain N"/>
    <property type="match status" value="1"/>
</dbReference>
<feature type="transmembrane region" description="Helical" evidence="10">
    <location>
        <begin position="1113"/>
        <end position="1133"/>
    </location>
</feature>
<evidence type="ECO:0000256" key="10">
    <source>
        <dbReference type="SAM" id="Phobius"/>
    </source>
</evidence>
<feature type="transmembrane region" description="Helical" evidence="10">
    <location>
        <begin position="408"/>
        <end position="425"/>
    </location>
</feature>
<accession>A0A3R6ZL32</accession>
<evidence type="ECO:0000259" key="11">
    <source>
        <dbReference type="SMART" id="SM00831"/>
    </source>
</evidence>
<dbReference type="SUPFAM" id="SSF56784">
    <property type="entry name" value="HAD-like"/>
    <property type="match status" value="1"/>
</dbReference>
<dbReference type="PROSITE" id="PS00154">
    <property type="entry name" value="ATPASE_E1_E2"/>
    <property type="match status" value="1"/>
</dbReference>
<dbReference type="InterPro" id="IPR036412">
    <property type="entry name" value="HAD-like_sf"/>
</dbReference>
<feature type="transmembrane region" description="Helical" evidence="10">
    <location>
        <begin position="1002"/>
        <end position="1025"/>
    </location>
</feature>
<evidence type="ECO:0000256" key="1">
    <source>
        <dbReference type="ARBA" id="ARBA00004141"/>
    </source>
</evidence>
<keyword evidence="4" id="KW-0067">ATP-binding</keyword>
<evidence type="ECO:0000313" key="12">
    <source>
        <dbReference type="EMBL" id="RHY26189.1"/>
    </source>
</evidence>
<proteinExistence type="inferred from homology"/>
<dbReference type="Gene3D" id="3.40.1110.10">
    <property type="entry name" value="Calcium-transporting ATPase, cytoplasmic domain N"/>
    <property type="match status" value="1"/>
</dbReference>
<dbReference type="GO" id="GO:0005524">
    <property type="term" value="F:ATP binding"/>
    <property type="evidence" value="ECO:0007669"/>
    <property type="project" value="UniProtKB-KW"/>
</dbReference>
<dbReference type="SMART" id="SM00831">
    <property type="entry name" value="Cation_ATPase_N"/>
    <property type="match status" value="1"/>
</dbReference>
<dbReference type="Pfam" id="PF00689">
    <property type="entry name" value="Cation_ATPase_C"/>
    <property type="match status" value="1"/>
</dbReference>
<dbReference type="GO" id="GO:0006883">
    <property type="term" value="P:intracellular sodium ion homeostasis"/>
    <property type="evidence" value="ECO:0007669"/>
    <property type="project" value="TreeGrafter"/>
</dbReference>
<feature type="transmembrane region" description="Helical" evidence="10">
    <location>
        <begin position="152"/>
        <end position="174"/>
    </location>
</feature>
<dbReference type="InterPro" id="IPR001757">
    <property type="entry name" value="P_typ_ATPase"/>
</dbReference>
<evidence type="ECO:0000256" key="6">
    <source>
        <dbReference type="ARBA" id="ARBA00022989"/>
    </source>
</evidence>
<keyword evidence="3" id="KW-0547">Nucleotide-binding</keyword>
<keyword evidence="13" id="KW-1185">Reference proteome</keyword>
<dbReference type="FunFam" id="3.40.50.1000:FF:000083">
    <property type="entry name" value="Sodium/potassium-transporting ATPase subunit alpha"/>
    <property type="match status" value="1"/>
</dbReference>
<dbReference type="VEuPathDB" id="FungiDB:H310_09315"/>
<dbReference type="GO" id="GO:0005886">
    <property type="term" value="C:plasma membrane"/>
    <property type="evidence" value="ECO:0007669"/>
    <property type="project" value="TreeGrafter"/>
</dbReference>
<dbReference type="PANTHER" id="PTHR43294:SF20">
    <property type="entry name" value="P-TYPE ATPASE"/>
    <property type="match status" value="1"/>
</dbReference>
<dbReference type="PANTHER" id="PTHR43294">
    <property type="entry name" value="SODIUM/POTASSIUM-TRANSPORTING ATPASE SUBUNIT ALPHA"/>
    <property type="match status" value="1"/>
</dbReference>
<dbReference type="InterPro" id="IPR050510">
    <property type="entry name" value="Cation_transp_ATPase_P-type"/>
</dbReference>
<dbReference type="SUPFAM" id="SSF81653">
    <property type="entry name" value="Calcium ATPase, transduction domain A"/>
    <property type="match status" value="1"/>
</dbReference>
<dbReference type="InterPro" id="IPR004014">
    <property type="entry name" value="ATPase_P-typ_cation-transptr_N"/>
</dbReference>
<feature type="transmembrane region" description="Helical" evidence="10">
    <location>
        <begin position="1145"/>
        <end position="1165"/>
    </location>
</feature>
<dbReference type="Pfam" id="PF00122">
    <property type="entry name" value="E1-E2_ATPase"/>
    <property type="match status" value="1"/>
</dbReference>
<dbReference type="GO" id="GO:1990573">
    <property type="term" value="P:potassium ion import across plasma membrane"/>
    <property type="evidence" value="ECO:0007669"/>
    <property type="project" value="TreeGrafter"/>
</dbReference>
<keyword evidence="7" id="KW-0406">Ion transport</keyword>
<evidence type="ECO:0000256" key="4">
    <source>
        <dbReference type="ARBA" id="ARBA00022840"/>
    </source>
</evidence>
<dbReference type="InterPro" id="IPR059000">
    <property type="entry name" value="ATPase_P-type_domA"/>
</dbReference>
<evidence type="ECO:0000256" key="7">
    <source>
        <dbReference type="ARBA" id="ARBA00023065"/>
    </source>
</evidence>
<dbReference type="PRINTS" id="PR00119">
    <property type="entry name" value="CATATPASE"/>
</dbReference>
<dbReference type="GO" id="GO:0016887">
    <property type="term" value="F:ATP hydrolysis activity"/>
    <property type="evidence" value="ECO:0007669"/>
    <property type="project" value="InterPro"/>
</dbReference>
<dbReference type="InterPro" id="IPR023299">
    <property type="entry name" value="ATPase_P-typ_cyto_dom_N"/>
</dbReference>
<dbReference type="Gene3D" id="2.70.150.10">
    <property type="entry name" value="Calcium-transporting ATPase, cytoplasmic transduction domain A"/>
    <property type="match status" value="1"/>
</dbReference>
<dbReference type="GO" id="GO:1902600">
    <property type="term" value="P:proton transmembrane transport"/>
    <property type="evidence" value="ECO:0007669"/>
    <property type="project" value="TreeGrafter"/>
</dbReference>
<evidence type="ECO:0000256" key="2">
    <source>
        <dbReference type="ARBA" id="ARBA00022692"/>
    </source>
</evidence>
<protein>
    <recommendedName>
        <fullName evidence="11">Cation-transporting P-type ATPase N-terminal domain-containing protein</fullName>
    </recommendedName>
</protein>
<dbReference type="GO" id="GO:0030007">
    <property type="term" value="P:intracellular potassium ion homeostasis"/>
    <property type="evidence" value="ECO:0007669"/>
    <property type="project" value="TreeGrafter"/>
</dbReference>
<dbReference type="Proteomes" id="UP000285060">
    <property type="component" value="Unassembled WGS sequence"/>
</dbReference>
<dbReference type="SFLD" id="SFLDF00027">
    <property type="entry name" value="p-type_atpase"/>
    <property type="match status" value="1"/>
</dbReference>
<dbReference type="InterPro" id="IPR006068">
    <property type="entry name" value="ATPase_P-typ_cation-transptr_C"/>
</dbReference>
<keyword evidence="2 10" id="KW-0812">Transmembrane</keyword>
<comment type="caution">
    <text evidence="12">The sequence shown here is derived from an EMBL/GenBank/DDBJ whole genome shotgun (WGS) entry which is preliminary data.</text>
</comment>
<dbReference type="Gene3D" id="1.20.1110.10">
    <property type="entry name" value="Calcium-transporting ATPase, transmembrane domain"/>
    <property type="match status" value="2"/>
</dbReference>
<feature type="transmembrane region" description="Helical" evidence="10">
    <location>
        <begin position="375"/>
        <end position="396"/>
    </location>
</feature>
<keyword evidence="6 10" id="KW-1133">Transmembrane helix</keyword>
<dbReference type="EMBL" id="QUSY01001065">
    <property type="protein sequence ID" value="RHY26189.1"/>
    <property type="molecule type" value="Genomic_DNA"/>
</dbReference>
<dbReference type="SUPFAM" id="SSF81665">
    <property type="entry name" value="Calcium ATPase, transmembrane domain M"/>
    <property type="match status" value="1"/>
</dbReference>
<dbReference type="Pfam" id="PF13246">
    <property type="entry name" value="Cation_ATPase"/>
    <property type="match status" value="1"/>
</dbReference>
<dbReference type="InterPro" id="IPR018303">
    <property type="entry name" value="ATPase_P-typ_P_site"/>
</dbReference>
<gene>
    <name evidence="12" type="ORF">DYB32_009813</name>
</gene>
<keyword evidence="7" id="KW-0813">Transport</keyword>
<reference evidence="12 13" key="1">
    <citation type="submission" date="2018-08" db="EMBL/GenBank/DDBJ databases">
        <title>Aphanomyces genome sequencing and annotation.</title>
        <authorList>
            <person name="Minardi D."/>
            <person name="Oidtmann B."/>
            <person name="Van Der Giezen M."/>
            <person name="Studholme D.J."/>
        </authorList>
    </citation>
    <scope>NUCLEOTIDE SEQUENCE [LARGE SCALE GENOMIC DNA]</scope>
    <source>
        <strain evidence="12 13">NJM0002</strain>
    </source>
</reference>
<evidence type="ECO:0000256" key="3">
    <source>
        <dbReference type="ARBA" id="ARBA00022741"/>
    </source>
</evidence>
<evidence type="ECO:0000256" key="5">
    <source>
        <dbReference type="ARBA" id="ARBA00022967"/>
    </source>
</evidence>
<keyword evidence="8 10" id="KW-0472">Membrane</keyword>
<evidence type="ECO:0000256" key="9">
    <source>
        <dbReference type="ARBA" id="ARBA00038148"/>
    </source>
</evidence>
<dbReference type="GO" id="GO:0005391">
    <property type="term" value="F:P-type sodium:potassium-exchanging transporter activity"/>
    <property type="evidence" value="ECO:0007669"/>
    <property type="project" value="TreeGrafter"/>
</dbReference>
<organism evidence="12 13">
    <name type="scientific">Aphanomyces invadans</name>
    <dbReference type="NCBI Taxonomy" id="157072"/>
    <lineage>
        <taxon>Eukaryota</taxon>
        <taxon>Sar</taxon>
        <taxon>Stramenopiles</taxon>
        <taxon>Oomycota</taxon>
        <taxon>Saprolegniomycetes</taxon>
        <taxon>Saprolegniales</taxon>
        <taxon>Verrucalvaceae</taxon>
        <taxon>Aphanomyces</taxon>
    </lineage>
</organism>
<evidence type="ECO:0000256" key="8">
    <source>
        <dbReference type="ARBA" id="ARBA00023136"/>
    </source>
</evidence>
<feature type="domain" description="Cation-transporting P-type ATPase N-terminal" evidence="11">
    <location>
        <begin position="102"/>
        <end position="176"/>
    </location>
</feature>
<dbReference type="Pfam" id="PF00690">
    <property type="entry name" value="Cation_ATPase_N"/>
    <property type="match status" value="1"/>
</dbReference>
<name>A0A3R6ZL32_9STRA</name>
<dbReference type="InterPro" id="IPR044492">
    <property type="entry name" value="P_typ_ATPase_HD_dom"/>
</dbReference>
<dbReference type="InterPro" id="IPR023298">
    <property type="entry name" value="ATPase_P-typ_TM_dom_sf"/>
</dbReference>
<keyword evidence="5" id="KW-1278">Translocase</keyword>
<sequence length="1176" mass="125492">MNDRNPSSSPVTQATLDIAHEHLLDGFASPTTSYAALEPGVHAPDAAAHEAAALEEREHSLRHLSAVERSLVEDVQQTRRTLSQLHLENQDEAATAGDGATLWYTLSPEDCAVKLSSNLTSGLTTADADKLLEVYGRNELDQVKPQSALTTFLMQFVNLIVIMLIISAIASLLIGHTAEGIVILFIVTLNASISTYQEKSAESSMAALAKLSSPTCVVVRDGTQAVLETARLVPGDVIKLVPGDLVPADIVLVQNSDFFVSEVLLTGESKDVAKTAKYVTDAAAGLTTETLLPTNMCFSSTTVTEGNATGIVVETGMSTKVGRIARLLKGSSAKDADESKTEKPSAIRSFVNKVRQPFLDQKANETPLQAALHRVGVLMGMGAITICVVVFFVGLIRQTRDPTNPDRSVALTMLLVAVSLAVSAIPEGLPMVVTICLTVGTSDMVKKNVVVRRLAAVETLGCASVVCTDKTGTLTEGKMTVVKVWGDFLTYVVTGKGFAPTGDVLLDGKPEQSWVGTNTDTKDAAKTNVQLLSTLGMAVLCSNTVLTQTSDDDSGDDSPANGRWTCVGNASEAPLVVCAAKLRIWKDNLDAQHPRVAQIAFSSKTKMMVSIHSVNETHDHGFMALPNMHPPHMHGGAAYTAFIGIAKGAPNKIVDLATHILGKDGQVRPLTPSDKNAIMKFVDDTSSEALRVLAVAYAWLDAVPWEKPDGSANALETEGKLAAFTSAATSSQFVLAGLFASVDPERDGVKESVQMSRDAGIRTVMITGDYLKTAIAIAKNINLFGENSNASDDYHRIDMDKPEHLTAVDCTALRPHGAYLSNEEIDALTARTVVFARAQPEDKLEIVKSLRRQGLVSAMTGDGVNDAPALKEADIGVAMGITGTSVAKGASDMVLSDDNFCSIVAAVERGRVIYANIQKLVVFLLSTNVGEILVILTTIVVGMPIPLEPLQILMLNLLSDGMPGVALSMERGDSSIMSQPPRPKKQHIIHGKTLMVSIVGNALIIFLVTLGVYSTALFFSVGGVLQADLLDVDRFTSADYHPVCSRYNFASGVWESVGFGPEFDINDDNCARSGISMARTVTFVSITMSEVVRAYTVRSFTAPVWVGMFENKYLHVAAALSLALTLGLIHIPGVNTVFGLVHLMAWQWLLGFGGPVLTIVFAELLKCASHVVLRQP</sequence>
<dbReference type="InterPro" id="IPR008250">
    <property type="entry name" value="ATPase_P-typ_transduc_dom_A_sf"/>
</dbReference>
<dbReference type="GO" id="GO:0036376">
    <property type="term" value="P:sodium ion export across plasma membrane"/>
    <property type="evidence" value="ECO:0007669"/>
    <property type="project" value="TreeGrafter"/>
</dbReference>